<dbReference type="AlphaFoldDB" id="A0A381WVH0"/>
<sequence length="23" mass="2577">MTACISGGVPVVIQVKEREIQRY</sequence>
<proteinExistence type="predicted"/>
<evidence type="ECO:0000313" key="1">
    <source>
        <dbReference type="EMBL" id="SVA56529.1"/>
    </source>
</evidence>
<protein>
    <submittedName>
        <fullName evidence="1">Uncharacterized protein</fullName>
    </submittedName>
</protein>
<gene>
    <name evidence="1" type="ORF">METZ01_LOCUS109383</name>
</gene>
<dbReference type="EMBL" id="UINC01013027">
    <property type="protein sequence ID" value="SVA56529.1"/>
    <property type="molecule type" value="Genomic_DNA"/>
</dbReference>
<organism evidence="1">
    <name type="scientific">marine metagenome</name>
    <dbReference type="NCBI Taxonomy" id="408172"/>
    <lineage>
        <taxon>unclassified sequences</taxon>
        <taxon>metagenomes</taxon>
        <taxon>ecological metagenomes</taxon>
    </lineage>
</organism>
<reference evidence="1" key="1">
    <citation type="submission" date="2018-05" db="EMBL/GenBank/DDBJ databases">
        <authorList>
            <person name="Lanie J.A."/>
            <person name="Ng W.-L."/>
            <person name="Kazmierczak K.M."/>
            <person name="Andrzejewski T.M."/>
            <person name="Davidsen T.M."/>
            <person name="Wayne K.J."/>
            <person name="Tettelin H."/>
            <person name="Glass J.I."/>
            <person name="Rusch D."/>
            <person name="Podicherti R."/>
            <person name="Tsui H.-C.T."/>
            <person name="Winkler M.E."/>
        </authorList>
    </citation>
    <scope>NUCLEOTIDE SEQUENCE</scope>
</reference>
<accession>A0A381WVH0</accession>
<name>A0A381WVH0_9ZZZZ</name>